<dbReference type="AlphaFoldDB" id="A0A9K3PYS7"/>
<reference evidence="2" key="2">
    <citation type="submission" date="2021-04" db="EMBL/GenBank/DDBJ databases">
        <authorList>
            <person name="Podell S."/>
        </authorList>
    </citation>
    <scope>NUCLEOTIDE SEQUENCE</scope>
    <source>
        <strain evidence="2">Hildebrandi</strain>
    </source>
</reference>
<feature type="compositionally biased region" description="Basic and acidic residues" evidence="1">
    <location>
        <begin position="42"/>
        <end position="58"/>
    </location>
</feature>
<dbReference type="EMBL" id="JAGRRH010000009">
    <property type="protein sequence ID" value="KAG7364466.1"/>
    <property type="molecule type" value="Genomic_DNA"/>
</dbReference>
<evidence type="ECO:0000313" key="2">
    <source>
        <dbReference type="EMBL" id="KAG7364466.1"/>
    </source>
</evidence>
<organism evidence="2 3">
    <name type="scientific">Nitzschia inconspicua</name>
    <dbReference type="NCBI Taxonomy" id="303405"/>
    <lineage>
        <taxon>Eukaryota</taxon>
        <taxon>Sar</taxon>
        <taxon>Stramenopiles</taxon>
        <taxon>Ochrophyta</taxon>
        <taxon>Bacillariophyta</taxon>
        <taxon>Bacillariophyceae</taxon>
        <taxon>Bacillariophycidae</taxon>
        <taxon>Bacillariales</taxon>
        <taxon>Bacillariaceae</taxon>
        <taxon>Nitzschia</taxon>
    </lineage>
</organism>
<reference evidence="2" key="1">
    <citation type="journal article" date="2021" name="Sci. Rep.">
        <title>Diploid genomic architecture of Nitzschia inconspicua, an elite biomass production diatom.</title>
        <authorList>
            <person name="Oliver A."/>
            <person name="Podell S."/>
            <person name="Pinowska A."/>
            <person name="Traller J.C."/>
            <person name="Smith S.R."/>
            <person name="McClure R."/>
            <person name="Beliaev A."/>
            <person name="Bohutskyi P."/>
            <person name="Hill E.A."/>
            <person name="Rabines A."/>
            <person name="Zheng H."/>
            <person name="Allen L.Z."/>
            <person name="Kuo A."/>
            <person name="Grigoriev I.V."/>
            <person name="Allen A.E."/>
            <person name="Hazlebeck D."/>
            <person name="Allen E.E."/>
        </authorList>
    </citation>
    <scope>NUCLEOTIDE SEQUENCE</scope>
    <source>
        <strain evidence="2">Hildebrandi</strain>
    </source>
</reference>
<keyword evidence="3" id="KW-1185">Reference proteome</keyword>
<feature type="region of interest" description="Disordered" evidence="1">
    <location>
        <begin position="140"/>
        <end position="179"/>
    </location>
</feature>
<evidence type="ECO:0000313" key="3">
    <source>
        <dbReference type="Proteomes" id="UP000693970"/>
    </source>
</evidence>
<protein>
    <submittedName>
        <fullName evidence="2">Uncharacterized protein</fullName>
    </submittedName>
</protein>
<comment type="caution">
    <text evidence="2">The sequence shown here is derived from an EMBL/GenBank/DDBJ whole genome shotgun (WGS) entry which is preliminary data.</text>
</comment>
<proteinExistence type="predicted"/>
<accession>A0A9K3PYS7</accession>
<evidence type="ECO:0000256" key="1">
    <source>
        <dbReference type="SAM" id="MobiDB-lite"/>
    </source>
</evidence>
<feature type="compositionally biased region" description="Polar residues" evidence="1">
    <location>
        <begin position="25"/>
        <end position="41"/>
    </location>
</feature>
<sequence>MNTVEGPALSRSTINTSKSRRPLGSRSQNIQSAVSGKNKNTTRSESKLPSRKPPRVDFSKVSSLTTSSCSENIQEWAEKRNCDDDETTKVVSFDDTSDELCREDDASSFVFREIADYDDPEDIMVLKRANPVYDSDDEEYMAAPAKRQRTTTSSSMVLSWHSQVSSDPSGDFSIRLQKH</sequence>
<dbReference type="Proteomes" id="UP000693970">
    <property type="component" value="Unassembled WGS sequence"/>
</dbReference>
<name>A0A9K3PYS7_9STRA</name>
<feature type="region of interest" description="Disordered" evidence="1">
    <location>
        <begin position="1"/>
        <end position="64"/>
    </location>
</feature>
<feature type="compositionally biased region" description="Polar residues" evidence="1">
    <location>
        <begin position="150"/>
        <end position="168"/>
    </location>
</feature>
<gene>
    <name evidence="2" type="ORF">IV203_037668</name>
</gene>
<dbReference type="OrthoDB" id="10626294at2759"/>